<dbReference type="InterPro" id="IPR035892">
    <property type="entry name" value="C2_domain_sf"/>
</dbReference>
<accession>A0A8C1GAV7</accession>
<feature type="domain" description="C2" evidence="11">
    <location>
        <begin position="369"/>
        <end position="483"/>
    </location>
</feature>
<dbReference type="FunFam" id="2.60.40.150:FF:000174">
    <property type="entry name" value="Multiple C2 domains, transmembrane 2a"/>
    <property type="match status" value="1"/>
</dbReference>
<evidence type="ECO:0000256" key="2">
    <source>
        <dbReference type="ARBA" id="ARBA00007923"/>
    </source>
</evidence>
<dbReference type="Pfam" id="PF00168">
    <property type="entry name" value="C2"/>
    <property type="match status" value="4"/>
</dbReference>
<dbReference type="Ensembl" id="ENSCCRT00010004528.1">
    <property type="protein sequence ID" value="ENSCCRP00010004199.1"/>
    <property type="gene ID" value="ENSCCRG00010001684.1"/>
</dbReference>
<keyword evidence="13" id="KW-1185">Reference proteome</keyword>
<evidence type="ECO:0000256" key="4">
    <source>
        <dbReference type="ARBA" id="ARBA00022723"/>
    </source>
</evidence>
<dbReference type="Gene3D" id="2.60.40.150">
    <property type="entry name" value="C2 domain"/>
    <property type="match status" value="3"/>
</dbReference>
<feature type="compositionally biased region" description="Basic and acidic residues" evidence="9">
    <location>
        <begin position="118"/>
        <end position="138"/>
    </location>
</feature>
<dbReference type="PANTHER" id="PTHR45911:SF2">
    <property type="entry name" value="MULTIPLE C2 AND TRANSMEMBRANE DOMAIN-CONTAINING PROTEIN 2"/>
    <property type="match status" value="1"/>
</dbReference>
<keyword evidence="5" id="KW-0677">Repeat</keyword>
<reference evidence="12" key="2">
    <citation type="submission" date="2025-09" db="UniProtKB">
        <authorList>
            <consortium name="Ensembl"/>
        </authorList>
    </citation>
    <scope>IDENTIFICATION</scope>
</reference>
<evidence type="ECO:0000256" key="1">
    <source>
        <dbReference type="ARBA" id="ARBA00004141"/>
    </source>
</evidence>
<feature type="region of interest" description="Disordered" evidence="9">
    <location>
        <begin position="20"/>
        <end position="41"/>
    </location>
</feature>
<feature type="region of interest" description="Disordered" evidence="9">
    <location>
        <begin position="355"/>
        <end position="375"/>
    </location>
</feature>
<dbReference type="SUPFAM" id="SSF49562">
    <property type="entry name" value="C2 domain (Calcium/lipid-binding domain, CaLB)"/>
    <property type="match status" value="3"/>
</dbReference>
<protein>
    <submittedName>
        <fullName evidence="12">Multiple C2 domains, transmembrane 2b</fullName>
    </submittedName>
</protein>
<keyword evidence="7 10" id="KW-1133">Transmembrane helix</keyword>
<dbReference type="InterPro" id="IPR013583">
    <property type="entry name" value="MCTP_C"/>
</dbReference>
<dbReference type="PROSITE" id="PS50004">
    <property type="entry name" value="C2"/>
    <property type="match status" value="3"/>
</dbReference>
<dbReference type="GO" id="GO:0030672">
    <property type="term" value="C:synaptic vesicle membrane"/>
    <property type="evidence" value="ECO:0007669"/>
    <property type="project" value="TreeGrafter"/>
</dbReference>
<feature type="transmembrane region" description="Helical" evidence="10">
    <location>
        <begin position="829"/>
        <end position="853"/>
    </location>
</feature>
<dbReference type="AlphaFoldDB" id="A0A8C1GAV7"/>
<comment type="similarity">
    <text evidence="2">Belongs to the MCTP family.</text>
</comment>
<organism evidence="12 13">
    <name type="scientific">Cyprinus carpio</name>
    <name type="common">Common carp</name>
    <dbReference type="NCBI Taxonomy" id="7962"/>
    <lineage>
        <taxon>Eukaryota</taxon>
        <taxon>Metazoa</taxon>
        <taxon>Chordata</taxon>
        <taxon>Craniata</taxon>
        <taxon>Vertebrata</taxon>
        <taxon>Euteleostomi</taxon>
        <taxon>Actinopterygii</taxon>
        <taxon>Neopterygii</taxon>
        <taxon>Teleostei</taxon>
        <taxon>Ostariophysi</taxon>
        <taxon>Cypriniformes</taxon>
        <taxon>Cyprinidae</taxon>
        <taxon>Cyprininae</taxon>
        <taxon>Cyprinus</taxon>
    </lineage>
</organism>
<feature type="transmembrane region" description="Helical" evidence="10">
    <location>
        <begin position="722"/>
        <end position="753"/>
    </location>
</feature>
<evidence type="ECO:0000256" key="5">
    <source>
        <dbReference type="ARBA" id="ARBA00022737"/>
    </source>
</evidence>
<dbReference type="CDD" id="cd08377">
    <property type="entry name" value="C2C_MCTP_PRT"/>
    <property type="match status" value="1"/>
</dbReference>
<gene>
    <name evidence="12" type="primary">LOC109076296</name>
</gene>
<dbReference type="CDD" id="cd08376">
    <property type="entry name" value="C2B_MCTP_PRT"/>
    <property type="match status" value="1"/>
</dbReference>
<keyword evidence="6" id="KW-0106">Calcium</keyword>
<dbReference type="Proteomes" id="UP000694427">
    <property type="component" value="Unplaced"/>
</dbReference>
<evidence type="ECO:0000256" key="10">
    <source>
        <dbReference type="SAM" id="Phobius"/>
    </source>
</evidence>
<evidence type="ECO:0000256" key="6">
    <source>
        <dbReference type="ARBA" id="ARBA00022837"/>
    </source>
</evidence>
<evidence type="ECO:0000256" key="9">
    <source>
        <dbReference type="SAM" id="MobiDB-lite"/>
    </source>
</evidence>
<evidence type="ECO:0000313" key="12">
    <source>
        <dbReference type="Ensembl" id="ENSCCRP00010004199.1"/>
    </source>
</evidence>
<feature type="compositionally biased region" description="Basic and acidic residues" evidence="9">
    <location>
        <begin position="24"/>
        <end position="41"/>
    </location>
</feature>
<dbReference type="CDD" id="cd04042">
    <property type="entry name" value="C2A_MCTP_PRT"/>
    <property type="match status" value="1"/>
</dbReference>
<dbReference type="GO" id="GO:0005509">
    <property type="term" value="F:calcium ion binding"/>
    <property type="evidence" value="ECO:0007669"/>
    <property type="project" value="TreeGrafter"/>
</dbReference>
<evidence type="ECO:0000256" key="3">
    <source>
        <dbReference type="ARBA" id="ARBA00022692"/>
    </source>
</evidence>
<keyword evidence="8 10" id="KW-0472">Membrane</keyword>
<sequence>MEDKKSLIGSFRQKTKLFRYSRVSSDKNPNKPEVREERLLDQRMNTSVLNVLQRSRTSYLKSPAHQQPADLRTSSACNRSPTTPHSVTLQKKGGGTGLADSLDSTGWPSQESVTDSPCEEHNISKSTDEKDQVLRLRDTPLPSSESLAEKPHLNRNGSDMVSIHDSEHNNILDMKTETAGVNEHQREAQRTYLLTICLKEGRGLVIRDRCGTSDPYVKFKLDGKTLYKSKVVYKNLNPVWNETFSFPIRNLDKKLFIKVHVYFAVACMHKHSHYTKISHGYIKQYHPHIIQVYDRDLTTDDFMGSCGVELNKLELEKSSEMALPLDDPNSLEDDMGVIVVDICLSVRDGKNKKQRWAQRKKRSFRGSTTEHNKRLTESMKKSQLWTGVYTITLVEGRDLPLDGQGDLFVRFKLGDQKYKSKSQVKKVNTQWRERFDFNQFPDTSSILEIEVVGKEGRRYEDCYGQCEIELSGLPLNESTLFTHELDPGRGRVVFLVTPTPCTGASITDLVAPPLEEPHERDNMLVKYSLRNSLKDLRDVGFLQVKVIKATDLMAADLNGKSDPFCVLELGNNRLQTHTIYKTLNPEWNKVFTFPVKDIHEVLEVTVFDEDGDKAPDFLGKVALPLLSIRNGQQVACPLRKENLGGLFKGTIVLELEVIFNPIKASIRTFTPREQKFMEDNAKFSKKVLARNVLRVRNLYRAVCHTNQFIKSCFQWESVQRSIIAFLVFVLTVWYWDFYMLPMFMVLLIVWNYLQIASERVTRDLDTMELYEEEDEDEKESERKGLMEKIHMVQEIVITVQNLLEAIASFGERIKNTFNWSVPFLSNLAFLVLMMATVITYFIPIRYIILLWGIHKFTKKLRNPYAIENNEVMDFLSRVPSDVQMAQYTELSSCSFHSPYRRRKASP</sequence>
<evidence type="ECO:0000259" key="11">
    <source>
        <dbReference type="PROSITE" id="PS50004"/>
    </source>
</evidence>
<dbReference type="FunFam" id="2.60.40.150:FF:000019">
    <property type="entry name" value="Multiple C2 and transmembrane domain-containing protein 2 isoform 1"/>
    <property type="match status" value="1"/>
</dbReference>
<evidence type="ECO:0000256" key="7">
    <source>
        <dbReference type="ARBA" id="ARBA00022989"/>
    </source>
</evidence>
<feature type="compositionally biased region" description="Polar residues" evidence="9">
    <location>
        <begin position="72"/>
        <end position="89"/>
    </location>
</feature>
<dbReference type="Pfam" id="PF08372">
    <property type="entry name" value="PRT_C"/>
    <property type="match status" value="1"/>
</dbReference>
<evidence type="ECO:0000313" key="13">
    <source>
        <dbReference type="Proteomes" id="UP000694427"/>
    </source>
</evidence>
<feature type="compositionally biased region" description="Polar residues" evidence="9">
    <location>
        <begin position="102"/>
        <end position="115"/>
    </location>
</feature>
<feature type="domain" description="C2" evidence="11">
    <location>
        <begin position="525"/>
        <end position="638"/>
    </location>
</feature>
<feature type="compositionally biased region" description="Basic residues" evidence="9">
    <location>
        <begin position="355"/>
        <end position="364"/>
    </location>
</feature>
<keyword evidence="4" id="KW-0479">Metal-binding</keyword>
<dbReference type="GO" id="GO:0046928">
    <property type="term" value="P:regulation of neurotransmitter secretion"/>
    <property type="evidence" value="ECO:0007669"/>
    <property type="project" value="TreeGrafter"/>
</dbReference>
<evidence type="ECO:0000256" key="8">
    <source>
        <dbReference type="ARBA" id="ARBA00023136"/>
    </source>
</evidence>
<dbReference type="PANTHER" id="PTHR45911">
    <property type="entry name" value="C2 DOMAIN-CONTAINING PROTEIN"/>
    <property type="match status" value="1"/>
</dbReference>
<feature type="domain" description="C2" evidence="11">
    <location>
        <begin position="175"/>
        <end position="323"/>
    </location>
</feature>
<dbReference type="SMART" id="SM00239">
    <property type="entry name" value="C2"/>
    <property type="match status" value="3"/>
</dbReference>
<keyword evidence="3 10" id="KW-0812">Transmembrane</keyword>
<dbReference type="InterPro" id="IPR000008">
    <property type="entry name" value="C2_dom"/>
</dbReference>
<proteinExistence type="inferred from homology"/>
<feature type="region of interest" description="Disordered" evidence="9">
    <location>
        <begin position="59"/>
        <end position="160"/>
    </location>
</feature>
<dbReference type="PRINTS" id="PR00360">
    <property type="entry name" value="C2DOMAIN"/>
</dbReference>
<reference evidence="12" key="1">
    <citation type="submission" date="2025-08" db="UniProtKB">
        <authorList>
            <consortium name="Ensembl"/>
        </authorList>
    </citation>
    <scope>IDENTIFICATION</scope>
</reference>
<name>A0A8C1GAV7_CYPCA</name>
<comment type="subcellular location">
    <subcellularLocation>
        <location evidence="1">Membrane</location>
        <topology evidence="1">Multi-pass membrane protein</topology>
    </subcellularLocation>
</comment>